<protein>
    <submittedName>
        <fullName evidence="1">Uncharacterized protein</fullName>
    </submittedName>
</protein>
<name>A0A212J385_9FIRM</name>
<accession>A0A212J385</accession>
<sequence>MNLKNNKITVGELLDDPAAKAIFQRRFPMVMKHPLVGASRTVTLEQLVSFAGAYLPKGVIEDTLKELKGL</sequence>
<evidence type="ECO:0000313" key="1">
    <source>
        <dbReference type="EMBL" id="SBV93901.1"/>
    </source>
</evidence>
<gene>
    <name evidence="1" type="ORF">KL86CLO1_10441</name>
</gene>
<dbReference type="EMBL" id="FLUN01000001">
    <property type="protein sequence ID" value="SBV93901.1"/>
    <property type="molecule type" value="Genomic_DNA"/>
</dbReference>
<organism evidence="1">
    <name type="scientific">uncultured Eubacteriales bacterium</name>
    <dbReference type="NCBI Taxonomy" id="172733"/>
    <lineage>
        <taxon>Bacteria</taxon>
        <taxon>Bacillati</taxon>
        <taxon>Bacillota</taxon>
        <taxon>Clostridia</taxon>
        <taxon>Eubacteriales</taxon>
        <taxon>environmental samples</taxon>
    </lineage>
</organism>
<proteinExistence type="predicted"/>
<reference evidence="1" key="1">
    <citation type="submission" date="2016-04" db="EMBL/GenBank/DDBJ databases">
        <authorList>
            <person name="Evans L.H."/>
            <person name="Alamgir A."/>
            <person name="Owens N."/>
            <person name="Weber N.D."/>
            <person name="Virtaneva K."/>
            <person name="Barbian K."/>
            <person name="Babar A."/>
            <person name="Rosenke K."/>
        </authorList>
    </citation>
    <scope>NUCLEOTIDE SEQUENCE</scope>
    <source>
        <strain evidence="1">86</strain>
    </source>
</reference>
<dbReference type="AlphaFoldDB" id="A0A212J385"/>